<dbReference type="PANTHER" id="PTHR11365">
    <property type="entry name" value="5-OXOPROLINASE RELATED"/>
    <property type="match status" value="1"/>
</dbReference>
<dbReference type="AlphaFoldDB" id="A0A1G5PUB1"/>
<dbReference type="EMBL" id="FMWD01000002">
    <property type="protein sequence ID" value="SCZ53215.1"/>
    <property type="molecule type" value="Genomic_DNA"/>
</dbReference>
<dbReference type="GO" id="GO:0006749">
    <property type="term" value="P:glutathione metabolic process"/>
    <property type="evidence" value="ECO:0007669"/>
    <property type="project" value="TreeGrafter"/>
</dbReference>
<organism evidence="3 4">
    <name type="scientific">Thiohalomonas denitrificans</name>
    <dbReference type="NCBI Taxonomy" id="415747"/>
    <lineage>
        <taxon>Bacteria</taxon>
        <taxon>Pseudomonadati</taxon>
        <taxon>Pseudomonadota</taxon>
        <taxon>Gammaproteobacteria</taxon>
        <taxon>Thiohalomonadales</taxon>
        <taxon>Thiohalomonadaceae</taxon>
        <taxon>Thiohalomonas</taxon>
    </lineage>
</organism>
<dbReference type="Proteomes" id="UP000199648">
    <property type="component" value="Unassembled WGS sequence"/>
</dbReference>
<gene>
    <name evidence="3" type="ORF">SAMN03097708_00890</name>
</gene>
<evidence type="ECO:0000313" key="4">
    <source>
        <dbReference type="Proteomes" id="UP000199648"/>
    </source>
</evidence>
<evidence type="ECO:0000259" key="1">
    <source>
        <dbReference type="Pfam" id="PF01968"/>
    </source>
</evidence>
<keyword evidence="4" id="KW-1185">Reference proteome</keyword>
<dbReference type="InterPro" id="IPR002821">
    <property type="entry name" value="Hydantoinase_A"/>
</dbReference>
<name>A0A1G5PUB1_9GAMM</name>
<dbReference type="GO" id="GO:0005829">
    <property type="term" value="C:cytosol"/>
    <property type="evidence" value="ECO:0007669"/>
    <property type="project" value="TreeGrafter"/>
</dbReference>
<feature type="domain" description="Hydantoinase A/oxoprolinase" evidence="1">
    <location>
        <begin position="202"/>
        <end position="478"/>
    </location>
</feature>
<dbReference type="GO" id="GO:0017168">
    <property type="term" value="F:5-oxoprolinase (ATP-hydrolyzing) activity"/>
    <property type="evidence" value="ECO:0007669"/>
    <property type="project" value="TreeGrafter"/>
</dbReference>
<dbReference type="RefSeq" id="WP_092993007.1">
    <property type="nucleotide sequence ID" value="NZ_FMWD01000002.1"/>
</dbReference>
<evidence type="ECO:0000313" key="3">
    <source>
        <dbReference type="EMBL" id="SCZ53215.1"/>
    </source>
</evidence>
<sequence>MDQALGNRLLLGVDTGGTFTDFVLLDGAILRVHKVLSTPAAPERAILQGIAELGIGEADFPRLVVVHGSTVATNAVLEGKGVPTVYITNRGLGDVLTIGRQARQALYDLQPPPEAPPVPAEWCLETGGRLGADGSVVEELTDAELAELQRRIEALAPEAVAINLLFSFLDDRFERAVEAAIPEGVFVSRSSAVLPEYREYERGIATWLNAWVGPLVQGYLERLKNSLPGAGLSVMQSSGTTIESAQAGRQAVHMLLSGPAGGLAGARRVAARAGSERLLTFDMGGTSTDVALIDGELKLTTEGKIGHWPVSVPMVDMHTIGAGGGSIAYVDAGGLLQVGPESAGAAPGPACYGRGGERPTVTDANLLLGRLRPGAFLGGGMQLDVAAARGAMARVANPLGVPIGEAAEGVLRIANEHMARALRVMSVQRGVDPRQLTLTSFGGAGGLHVCALADELGMTRALVPVHAGVLSALGMLVAPRGRQLSHTLQGPLDTVPESAIEEAFRTLEAEGGAELAAEGVARDLLSIAPSVDLRYAGQSYTLNVPWSGRAAAAEAFHDRHRMAYGHRLDLPVELVNVRLGLFGPEPELALEGAGKNLVSYLDIIELYGVMGEAEVWRREDLAAGQVVKGPALVVETVATTYVAPRWRALVDPVGNLFLER</sequence>
<dbReference type="Pfam" id="PF01968">
    <property type="entry name" value="Hydantoinase_A"/>
    <property type="match status" value="1"/>
</dbReference>
<accession>A0A1G5PUB1</accession>
<dbReference type="STRING" id="415747.SAMN03097708_00890"/>
<reference evidence="3 4" key="1">
    <citation type="submission" date="2016-10" db="EMBL/GenBank/DDBJ databases">
        <authorList>
            <person name="de Groot N.N."/>
        </authorList>
    </citation>
    <scope>NUCLEOTIDE SEQUENCE [LARGE SCALE GENOMIC DNA]</scope>
    <source>
        <strain evidence="3 4">HLD2</strain>
    </source>
</reference>
<dbReference type="OrthoDB" id="9768323at2"/>
<proteinExistence type="predicted"/>
<dbReference type="InterPro" id="IPR045079">
    <property type="entry name" value="Oxoprolinase-like"/>
</dbReference>
<dbReference type="PANTHER" id="PTHR11365:SF23">
    <property type="entry name" value="HYPOTHETICAL 5-OXOPROLINASE (EUROFUNG)-RELATED"/>
    <property type="match status" value="1"/>
</dbReference>
<dbReference type="InterPro" id="IPR008040">
    <property type="entry name" value="Hydant_A_N"/>
</dbReference>
<feature type="domain" description="Hydantoinase/oxoprolinase N-terminal" evidence="2">
    <location>
        <begin position="11"/>
        <end position="181"/>
    </location>
</feature>
<evidence type="ECO:0000259" key="2">
    <source>
        <dbReference type="Pfam" id="PF05378"/>
    </source>
</evidence>
<dbReference type="Pfam" id="PF05378">
    <property type="entry name" value="Hydant_A_N"/>
    <property type="match status" value="1"/>
</dbReference>
<protein>
    <submittedName>
        <fullName evidence="3">N-methylhydantoinase A</fullName>
    </submittedName>
</protein>